<keyword evidence="1" id="KW-1133">Transmembrane helix</keyword>
<keyword evidence="1" id="KW-0812">Transmembrane</keyword>
<evidence type="ECO:0000256" key="1">
    <source>
        <dbReference type="SAM" id="Phobius"/>
    </source>
</evidence>
<protein>
    <submittedName>
        <fullName evidence="2">Uncharacterized protein</fullName>
    </submittedName>
</protein>
<name>A0A224YGG2_9ACAR</name>
<proteinExistence type="predicted"/>
<feature type="transmembrane region" description="Helical" evidence="1">
    <location>
        <begin position="12"/>
        <end position="29"/>
    </location>
</feature>
<reference evidence="2" key="1">
    <citation type="journal article" date="2017" name="Parasit. Vectors">
        <title>Sialotranscriptomics of Rhipicephalus zambeziensis reveals intricate expression profiles of secretory proteins and suggests tight temporal transcriptional regulation during blood-feeding.</title>
        <authorList>
            <person name="de Castro M.H."/>
            <person name="de Klerk D."/>
            <person name="Pienaar R."/>
            <person name="Rees D.J.G."/>
            <person name="Mans B.J."/>
        </authorList>
    </citation>
    <scope>NUCLEOTIDE SEQUENCE</scope>
    <source>
        <tissue evidence="2">Salivary glands</tissue>
    </source>
</reference>
<evidence type="ECO:0000313" key="2">
    <source>
        <dbReference type="EMBL" id="MAA13054.1"/>
    </source>
</evidence>
<dbReference type="AlphaFoldDB" id="A0A224YGG2"/>
<keyword evidence="1" id="KW-0472">Membrane</keyword>
<dbReference type="EMBL" id="GFPF01001908">
    <property type="protein sequence ID" value="MAA13054.1"/>
    <property type="molecule type" value="Transcribed_RNA"/>
</dbReference>
<sequence length="109" mass="12291">MRTKWFSDKKILIVFLFRSACMLTHYVVYVCVIRSNILSLGVKVTCQHCRSCGFDSGPYTKQCNSIEQCNILFYSARGEACWTLCAVGSKQIMRAINACCTVAEVLLKC</sequence>
<organism evidence="2">
    <name type="scientific">Rhipicephalus zambeziensis</name>
    <dbReference type="NCBI Taxonomy" id="60191"/>
    <lineage>
        <taxon>Eukaryota</taxon>
        <taxon>Metazoa</taxon>
        <taxon>Ecdysozoa</taxon>
        <taxon>Arthropoda</taxon>
        <taxon>Chelicerata</taxon>
        <taxon>Arachnida</taxon>
        <taxon>Acari</taxon>
        <taxon>Parasitiformes</taxon>
        <taxon>Ixodida</taxon>
        <taxon>Ixodoidea</taxon>
        <taxon>Ixodidae</taxon>
        <taxon>Rhipicephalinae</taxon>
        <taxon>Rhipicephalus</taxon>
        <taxon>Rhipicephalus</taxon>
    </lineage>
</organism>
<accession>A0A224YGG2</accession>